<protein>
    <recommendedName>
        <fullName evidence="1">DJ-1/PfpI domain-containing protein</fullName>
    </recommendedName>
</protein>
<gene>
    <name evidence="2" type="ORF">DIS24_g10022</name>
</gene>
<evidence type="ECO:0000313" key="2">
    <source>
        <dbReference type="EMBL" id="KAK0638230.1"/>
    </source>
</evidence>
<dbReference type="AlphaFoldDB" id="A0AA39XR26"/>
<dbReference type="EMBL" id="JAUJDW010000099">
    <property type="protein sequence ID" value="KAK0638230.1"/>
    <property type="molecule type" value="Genomic_DNA"/>
</dbReference>
<dbReference type="PANTHER" id="PTHR43130:SF7">
    <property type="entry name" value="DJ-1_PFPI DOMAIN-CONTAINING PROTEIN"/>
    <property type="match status" value="1"/>
</dbReference>
<keyword evidence="3" id="KW-1185">Reference proteome</keyword>
<dbReference type="Gene3D" id="3.40.50.880">
    <property type="match status" value="1"/>
</dbReference>
<dbReference type="SUPFAM" id="SSF52317">
    <property type="entry name" value="Class I glutamine amidotransferase-like"/>
    <property type="match status" value="1"/>
</dbReference>
<evidence type="ECO:0000259" key="1">
    <source>
        <dbReference type="Pfam" id="PF01965"/>
    </source>
</evidence>
<feature type="domain" description="DJ-1/PfpI" evidence="1">
    <location>
        <begin position="70"/>
        <end position="194"/>
    </location>
</feature>
<proteinExistence type="predicted"/>
<dbReference type="Proteomes" id="UP001175001">
    <property type="component" value="Unassembled WGS sequence"/>
</dbReference>
<dbReference type="InterPro" id="IPR002818">
    <property type="entry name" value="DJ-1/PfpI"/>
</dbReference>
<accession>A0AA39XR26</accession>
<reference evidence="2" key="1">
    <citation type="submission" date="2023-06" db="EMBL/GenBank/DDBJ databases">
        <title>Multi-omics analyses reveal the molecular pathogenesis toolkit of Lasiodiplodia hormozganensis, a cross-kingdom pathogen.</title>
        <authorList>
            <person name="Felix C."/>
            <person name="Meneses R."/>
            <person name="Goncalves M.F.M."/>
            <person name="Tilleman L."/>
            <person name="Duarte A.S."/>
            <person name="Jorrin-Novo J.V."/>
            <person name="Van De Peer Y."/>
            <person name="Deforce D."/>
            <person name="Van Nieuwerburgh F."/>
            <person name="Esteves A.C."/>
            <person name="Alves A."/>
        </authorList>
    </citation>
    <scope>NUCLEOTIDE SEQUENCE</scope>
    <source>
        <strain evidence="2">CBS 339.90</strain>
    </source>
</reference>
<dbReference type="PANTHER" id="PTHR43130">
    <property type="entry name" value="ARAC-FAMILY TRANSCRIPTIONAL REGULATOR"/>
    <property type="match status" value="1"/>
</dbReference>
<dbReference type="InterPro" id="IPR052158">
    <property type="entry name" value="INH-QAR"/>
</dbReference>
<name>A0AA39XR26_9PEZI</name>
<dbReference type="Pfam" id="PF01965">
    <property type="entry name" value="DJ-1_PfpI"/>
    <property type="match status" value="1"/>
</dbReference>
<comment type="caution">
    <text evidence="2">The sequence shown here is derived from an EMBL/GenBank/DDBJ whole genome shotgun (WGS) entry which is preliminary data.</text>
</comment>
<sequence>MTIATPLEIGVLLVGEEVQFNDIAPADLLYMISPEFLVSLGPAVPPMQSLAVPMNISYINERGEGLFPLTAGAKIAVTHSLTTAPKLDIMIIPGTSADPTARPAVDRFIKSAVAGGTAVLSICSGIFPTAASGILDGLVATAPLGVLSLVRERFPNVKWVNKCRWEKSGGADGQGEIWTSGAVANGVDLTCEFMRQKFPESRQLVDFMIALSGIAERRREYSMKEKIVEAMVEGERSPA</sequence>
<dbReference type="InterPro" id="IPR029062">
    <property type="entry name" value="Class_I_gatase-like"/>
</dbReference>
<organism evidence="2 3">
    <name type="scientific">Lasiodiplodia hormozganensis</name>
    <dbReference type="NCBI Taxonomy" id="869390"/>
    <lineage>
        <taxon>Eukaryota</taxon>
        <taxon>Fungi</taxon>
        <taxon>Dikarya</taxon>
        <taxon>Ascomycota</taxon>
        <taxon>Pezizomycotina</taxon>
        <taxon>Dothideomycetes</taxon>
        <taxon>Dothideomycetes incertae sedis</taxon>
        <taxon>Botryosphaeriales</taxon>
        <taxon>Botryosphaeriaceae</taxon>
        <taxon>Lasiodiplodia</taxon>
    </lineage>
</organism>
<evidence type="ECO:0000313" key="3">
    <source>
        <dbReference type="Proteomes" id="UP001175001"/>
    </source>
</evidence>